<dbReference type="GO" id="GO:0005576">
    <property type="term" value="C:extracellular region"/>
    <property type="evidence" value="ECO:0007669"/>
    <property type="project" value="UniProtKB-SubCell"/>
</dbReference>
<dbReference type="EC" id="2.3.1.51" evidence="7"/>
<keyword evidence="12" id="KW-0472">Membrane</keyword>
<evidence type="ECO:0000256" key="10">
    <source>
        <dbReference type="ARBA" id="ARBA00023157"/>
    </source>
</evidence>
<evidence type="ECO:0000256" key="7">
    <source>
        <dbReference type="ARBA" id="ARBA00013211"/>
    </source>
</evidence>
<dbReference type="SMART" id="SM00205">
    <property type="entry name" value="THN"/>
    <property type="match status" value="1"/>
</dbReference>
<dbReference type="PROSITE" id="PS51367">
    <property type="entry name" value="THAUMATIN_2"/>
    <property type="match status" value="1"/>
</dbReference>
<proteinExistence type="inferred from homology"/>
<evidence type="ECO:0000256" key="6">
    <source>
        <dbReference type="ARBA" id="ARBA00010607"/>
    </source>
</evidence>
<dbReference type="GO" id="GO:0006952">
    <property type="term" value="P:defense response"/>
    <property type="evidence" value="ECO:0007669"/>
    <property type="project" value="UniProtKB-ARBA"/>
</dbReference>
<evidence type="ECO:0000256" key="4">
    <source>
        <dbReference type="ARBA" id="ARBA00005189"/>
    </source>
</evidence>
<comment type="catalytic activity">
    <reaction evidence="1">
        <text>a 1-acyl-sn-glycero-3-phosphate + an acyl-CoA = a 1,2-diacyl-sn-glycero-3-phosphate + CoA</text>
        <dbReference type="Rhea" id="RHEA:19709"/>
        <dbReference type="ChEBI" id="CHEBI:57287"/>
        <dbReference type="ChEBI" id="CHEBI:57970"/>
        <dbReference type="ChEBI" id="CHEBI:58342"/>
        <dbReference type="ChEBI" id="CHEBI:58608"/>
        <dbReference type="EC" id="2.3.1.51"/>
    </reaction>
</comment>
<keyword evidence="9" id="KW-0808">Transferase</keyword>
<evidence type="ECO:0000313" key="15">
    <source>
        <dbReference type="Proteomes" id="UP000525078"/>
    </source>
</evidence>
<evidence type="ECO:0000256" key="2">
    <source>
        <dbReference type="ARBA" id="ARBA00004613"/>
    </source>
</evidence>
<dbReference type="FunFam" id="2.60.110.10:FF:000002">
    <property type="entry name" value="Thaumatin-like protein 1a"/>
    <property type="match status" value="1"/>
</dbReference>
<feature type="domain" description="Phospholipid/glycerol acyltransferase" evidence="13">
    <location>
        <begin position="223"/>
        <end position="337"/>
    </location>
</feature>
<keyword evidence="12" id="KW-1133">Transmembrane helix</keyword>
<dbReference type="InterPro" id="IPR037176">
    <property type="entry name" value="Osmotin/thaumatin-like_sf"/>
</dbReference>
<protein>
    <recommendedName>
        <fullName evidence="7">1-acylglycerol-3-phosphate O-acyltransferase</fullName>
        <ecNumber evidence="7">2.3.1.51</ecNumber>
    </recommendedName>
</protein>
<comment type="caution">
    <text evidence="14">The sequence shown here is derived from an EMBL/GenBank/DDBJ whole genome shotgun (WGS) entry which is preliminary data.</text>
</comment>
<dbReference type="Pfam" id="PF16076">
    <property type="entry name" value="Acyltransf_C"/>
    <property type="match status" value="1"/>
</dbReference>
<evidence type="ECO:0000256" key="11">
    <source>
        <dbReference type="ARBA" id="ARBA00023315"/>
    </source>
</evidence>
<dbReference type="Pfam" id="PF01553">
    <property type="entry name" value="Acyltransferase"/>
    <property type="match status" value="1"/>
</dbReference>
<evidence type="ECO:0000313" key="14">
    <source>
        <dbReference type="EMBL" id="KAF4357317.1"/>
    </source>
</evidence>
<organism evidence="14 15">
    <name type="scientific">Cannabis sativa</name>
    <name type="common">Hemp</name>
    <name type="synonym">Marijuana</name>
    <dbReference type="NCBI Taxonomy" id="3483"/>
    <lineage>
        <taxon>Eukaryota</taxon>
        <taxon>Viridiplantae</taxon>
        <taxon>Streptophyta</taxon>
        <taxon>Embryophyta</taxon>
        <taxon>Tracheophyta</taxon>
        <taxon>Spermatophyta</taxon>
        <taxon>Magnoliopsida</taxon>
        <taxon>eudicotyledons</taxon>
        <taxon>Gunneridae</taxon>
        <taxon>Pentapetalae</taxon>
        <taxon>rosids</taxon>
        <taxon>fabids</taxon>
        <taxon>Rosales</taxon>
        <taxon>Cannabaceae</taxon>
        <taxon>Cannabis</taxon>
    </lineage>
</organism>
<accession>A0A7J6EFV7</accession>
<dbReference type="InterPro" id="IPR032098">
    <property type="entry name" value="Acyltransf_C"/>
</dbReference>
<sequence>MMNTAAKTKFTDDMNSGFDIPHSICYRYHIFQENEQPPEAFGRRSSKRAKRSEGLFVGGCLVHGSLHDKHGESDDMDAFLELSSWGGRAFWGLVLGDGLRWRGGWVLRSLRWEKPAGGGMPLPLPLKMEKSNTCSRKHRPLNLLRLVRGLICLVVFVSTAFIFLVYFAPPLAVILRFLSIRWSRKVTSFAFSLWLALWPFLFEKINRTKVVFYGDTVPSKERVMVIANHRTEVDWMYLWDLALRKGCLGHIKYVLKDSLMKLPVFGWGFHVLEFVPLQRKWESDEPVLRQMLSTFTDAQDPLWLAIFPEGTDFTEQKCKNRQNFAAQVGLPVLYNVLLPKTKGFCVCLEVLRGSLDAVYDVTIAYKNNCPSFLDNVFGLDPSEVHIHVRRIPVTDIPSSEADSSAWLIDSFHLKDKLLSNFKIQSHFPDPVSQEELSSFKCLANFMLLLFSHLRTVLFFFTKVISSMAITSTPTFHLLLLLLFSLGNVGYGTVFTLQNQCSYTVWPGTLSGNGAGILGDGGFVLQSGESVHLTAPPGWSGRFWGRTQCNFDESGNGKCETGDCGPLKCTGGGAPPVTLVEFTIGSTSTDKDFYDVSLVDGYNVGMGVKAVGGTGDCQYAGCVNDLNGNCPAELRVTESGSGSTIACKSACAAFNAPEFCCTGDHATPQTCSPTQYSAMFKSACPTAYSYAYDDASSTCTCSGSNYLITFCPTGSSL</sequence>
<keyword evidence="8" id="KW-0964">Secreted</keyword>
<dbReference type="InterPro" id="IPR002123">
    <property type="entry name" value="Plipid/glycerol_acylTrfase"/>
</dbReference>
<dbReference type="PANTHER" id="PTHR10983">
    <property type="entry name" value="1-ACYLGLYCEROL-3-PHOSPHATE ACYLTRANSFERASE-RELATED"/>
    <property type="match status" value="1"/>
</dbReference>
<evidence type="ECO:0000256" key="12">
    <source>
        <dbReference type="SAM" id="Phobius"/>
    </source>
</evidence>
<dbReference type="SUPFAM" id="SSF69593">
    <property type="entry name" value="Glycerol-3-phosphate (1)-acyltransferase"/>
    <property type="match status" value="1"/>
</dbReference>
<dbReference type="SUPFAM" id="SSF49870">
    <property type="entry name" value="Osmotin, thaumatin-like protein"/>
    <property type="match status" value="1"/>
</dbReference>
<evidence type="ECO:0000259" key="13">
    <source>
        <dbReference type="SMART" id="SM00563"/>
    </source>
</evidence>
<keyword evidence="10" id="KW-1015">Disulfide bond</keyword>
<dbReference type="CDD" id="cd09218">
    <property type="entry name" value="TLP-PA"/>
    <property type="match status" value="1"/>
</dbReference>
<dbReference type="Pfam" id="PF00314">
    <property type="entry name" value="Thaumatin"/>
    <property type="match status" value="1"/>
</dbReference>
<evidence type="ECO:0000256" key="3">
    <source>
        <dbReference type="ARBA" id="ARBA00004728"/>
    </source>
</evidence>
<evidence type="ECO:0000256" key="5">
    <source>
        <dbReference type="ARBA" id="ARBA00008655"/>
    </source>
</evidence>
<dbReference type="PANTHER" id="PTHR10983:SF16">
    <property type="entry name" value="LYSOCARDIOLIPIN ACYLTRANSFERASE 1"/>
    <property type="match status" value="1"/>
</dbReference>
<evidence type="ECO:0000256" key="8">
    <source>
        <dbReference type="ARBA" id="ARBA00022525"/>
    </source>
</evidence>
<dbReference type="UniPathway" id="UPA00557">
    <property type="reaction ID" value="UER00613"/>
</dbReference>
<name>A0A7J6EFV7_CANSA</name>
<dbReference type="AlphaFoldDB" id="A0A7J6EFV7"/>
<dbReference type="SMART" id="SM00563">
    <property type="entry name" value="PlsC"/>
    <property type="match status" value="1"/>
</dbReference>
<comment type="similarity">
    <text evidence="5">Belongs to the 1-acyl-sn-glycerol-3-phosphate acyltransferase family.</text>
</comment>
<gene>
    <name evidence="14" type="ORF">F8388_002825</name>
</gene>
<dbReference type="Proteomes" id="UP000525078">
    <property type="component" value="Unassembled WGS sequence"/>
</dbReference>
<comment type="similarity">
    <text evidence="6">Belongs to the thaumatin family.</text>
</comment>
<dbReference type="CDD" id="cd07990">
    <property type="entry name" value="LPLAT_LCLAT1-like"/>
    <property type="match status" value="1"/>
</dbReference>
<keyword evidence="12" id="KW-0812">Transmembrane</keyword>
<comment type="pathway">
    <text evidence="3">Phospholipid metabolism; CDP-diacylglycerol biosynthesis; CDP-diacylglycerol from sn-glycerol 3-phosphate: step 2/3.</text>
</comment>
<keyword evidence="11" id="KW-0012">Acyltransferase</keyword>
<evidence type="ECO:0000256" key="9">
    <source>
        <dbReference type="ARBA" id="ARBA00022679"/>
    </source>
</evidence>
<reference evidence="14 15" key="1">
    <citation type="journal article" date="2020" name="bioRxiv">
        <title>Sequence and annotation of 42 cannabis genomes reveals extensive copy number variation in cannabinoid synthesis and pathogen resistance genes.</title>
        <authorList>
            <person name="Mckernan K.J."/>
            <person name="Helbert Y."/>
            <person name="Kane L.T."/>
            <person name="Ebling H."/>
            <person name="Zhang L."/>
            <person name="Liu B."/>
            <person name="Eaton Z."/>
            <person name="Mclaughlin S."/>
            <person name="Kingan S."/>
            <person name="Baybayan P."/>
            <person name="Concepcion G."/>
            <person name="Jordan M."/>
            <person name="Riva A."/>
            <person name="Barbazuk W."/>
            <person name="Harkins T."/>
        </authorList>
    </citation>
    <scope>NUCLEOTIDE SEQUENCE [LARGE SCALE GENOMIC DNA]</scope>
    <source>
        <strain evidence="15">cv. Jamaican Lion 4</strain>
        <tissue evidence="14">Leaf</tissue>
    </source>
</reference>
<dbReference type="GO" id="GO:0012505">
    <property type="term" value="C:endomembrane system"/>
    <property type="evidence" value="ECO:0007669"/>
    <property type="project" value="TreeGrafter"/>
</dbReference>
<dbReference type="GO" id="GO:0003841">
    <property type="term" value="F:1-acylglycerol-3-phosphate O-acyltransferase activity"/>
    <property type="evidence" value="ECO:0007669"/>
    <property type="project" value="UniProtKB-EC"/>
</dbReference>
<feature type="transmembrane region" description="Helical" evidence="12">
    <location>
        <begin position="146"/>
        <end position="166"/>
    </location>
</feature>
<comment type="subcellular location">
    <subcellularLocation>
        <location evidence="2">Secreted</location>
    </subcellularLocation>
</comment>
<dbReference type="GO" id="GO:0016024">
    <property type="term" value="P:CDP-diacylglycerol biosynthetic process"/>
    <property type="evidence" value="ECO:0007669"/>
    <property type="project" value="UniProtKB-UniPathway"/>
</dbReference>
<dbReference type="Gene3D" id="2.60.110.10">
    <property type="entry name" value="Thaumatin"/>
    <property type="match status" value="1"/>
</dbReference>
<evidence type="ECO:0000256" key="1">
    <source>
        <dbReference type="ARBA" id="ARBA00001141"/>
    </source>
</evidence>
<dbReference type="PRINTS" id="PR00347">
    <property type="entry name" value="THAUMATIN"/>
</dbReference>
<dbReference type="EMBL" id="JAATIP010000238">
    <property type="protein sequence ID" value="KAF4357317.1"/>
    <property type="molecule type" value="Genomic_DNA"/>
</dbReference>
<comment type="pathway">
    <text evidence="4">Lipid metabolism.</text>
</comment>
<dbReference type="InterPro" id="IPR001938">
    <property type="entry name" value="Thaumatin"/>
</dbReference>